<dbReference type="PROSITE" id="PS51257">
    <property type="entry name" value="PROKAR_LIPOPROTEIN"/>
    <property type="match status" value="1"/>
</dbReference>
<organism evidence="1">
    <name type="scientific">bioreactor metagenome</name>
    <dbReference type="NCBI Taxonomy" id="1076179"/>
    <lineage>
        <taxon>unclassified sequences</taxon>
        <taxon>metagenomes</taxon>
        <taxon>ecological metagenomes</taxon>
    </lineage>
</organism>
<reference evidence="1" key="1">
    <citation type="submission" date="2019-08" db="EMBL/GenBank/DDBJ databases">
        <authorList>
            <person name="Kucharzyk K."/>
            <person name="Murdoch R.W."/>
            <person name="Higgins S."/>
            <person name="Loffler F."/>
        </authorList>
    </citation>
    <scope>NUCLEOTIDE SEQUENCE</scope>
</reference>
<dbReference type="AlphaFoldDB" id="A0A644U4Y1"/>
<comment type="caution">
    <text evidence="1">The sequence shown here is derived from an EMBL/GenBank/DDBJ whole genome shotgun (WGS) entry which is preliminary data.</text>
</comment>
<proteinExistence type="predicted"/>
<evidence type="ECO:0008006" key="2">
    <source>
        <dbReference type="Google" id="ProtNLM"/>
    </source>
</evidence>
<protein>
    <recommendedName>
        <fullName evidence="2">Lipoprotein</fullName>
    </recommendedName>
</protein>
<evidence type="ECO:0000313" key="1">
    <source>
        <dbReference type="EMBL" id="MPL73985.1"/>
    </source>
</evidence>
<dbReference type="EMBL" id="VSSQ01000077">
    <property type="protein sequence ID" value="MPL73985.1"/>
    <property type="molecule type" value="Genomic_DNA"/>
</dbReference>
<accession>A0A644U4Y1</accession>
<name>A0A644U4Y1_9ZZZZ</name>
<sequence>MYKKISINLLFIILIFSGCSQKVNNISKNESYKLLDEIVIVAEQKNLDITNAPSSGMNVSYVNWGNGTGMSPVFTPNYSISSTLCKNESESYSNQIINNMSKFKDLFTIHGVRVNSIYKPTKKLLKISPEKYDCANNYIYVKATLYDVENISKNWNKTNVQQTIKQIESLDDKNIIYQNMFILDKTYSAFSVDDFKKDSFANVEKKDTNIEKFYNVVIKDLKKFMDFSKLKKKIEFSCPKMNEDLTSSIYDEESNTLCMAGIKFSNANMIRSSKRLSMLNALDYKQIFKLNDNSTCNKLLFSFALESKTNDTIDFKTTYKEQLLKEFNNNCTVDNIKNTDFIKCKKDNKEYNFLAQSDKYKERLYKRAMLQLDNNCFENFKSIYQGKEENINWNKFISDEDKNFKEIELNTQSKNEILNGDYYDKVFYLNQEDGFYLVGQKNIELKNKEKQEVFYYFKSIDQKVLDLDKPKDNLMNKRLVLIKKIIKTYKSNGKVEEKEIKIN</sequence>
<gene>
    <name evidence="1" type="ORF">SDC9_19794</name>
</gene>